<protein>
    <recommendedName>
        <fullName evidence="1">Peptidase M12A domain-containing protein</fullName>
    </recommendedName>
</protein>
<evidence type="ECO:0000259" key="1">
    <source>
        <dbReference type="Pfam" id="PF01400"/>
    </source>
</evidence>
<accession>A0A0C2GAT1</accession>
<dbReference type="Gene3D" id="3.40.390.10">
    <property type="entry name" value="Collagenase (Catalytic Domain)"/>
    <property type="match status" value="1"/>
</dbReference>
<gene>
    <name evidence="2" type="ORF">ANCDUO_15829</name>
</gene>
<feature type="domain" description="Peptidase M12A" evidence="1">
    <location>
        <begin position="7"/>
        <end position="72"/>
    </location>
</feature>
<evidence type="ECO:0000313" key="2">
    <source>
        <dbReference type="EMBL" id="KIH54026.1"/>
    </source>
</evidence>
<dbReference type="InterPro" id="IPR001506">
    <property type="entry name" value="Peptidase_M12A"/>
</dbReference>
<proteinExistence type="predicted"/>
<organism evidence="2 3">
    <name type="scientific">Ancylostoma duodenale</name>
    <dbReference type="NCBI Taxonomy" id="51022"/>
    <lineage>
        <taxon>Eukaryota</taxon>
        <taxon>Metazoa</taxon>
        <taxon>Ecdysozoa</taxon>
        <taxon>Nematoda</taxon>
        <taxon>Chromadorea</taxon>
        <taxon>Rhabditida</taxon>
        <taxon>Rhabditina</taxon>
        <taxon>Rhabditomorpha</taxon>
        <taxon>Strongyloidea</taxon>
        <taxon>Ancylostomatidae</taxon>
        <taxon>Ancylostomatinae</taxon>
        <taxon>Ancylostoma</taxon>
    </lineage>
</organism>
<dbReference type="EMBL" id="KN739867">
    <property type="protein sequence ID" value="KIH54026.1"/>
    <property type="molecule type" value="Genomic_DNA"/>
</dbReference>
<keyword evidence="3" id="KW-1185">Reference proteome</keyword>
<dbReference type="Pfam" id="PF01400">
    <property type="entry name" value="Astacin"/>
    <property type="match status" value="1"/>
</dbReference>
<dbReference type="AlphaFoldDB" id="A0A0C2GAT1"/>
<sequence length="122" mass="14281">MFAIREDKTLKQLFMRAVEDWKTGTCLEFVHDDDDDEGISLIYKPGTCFTAKQNIYIGSECLDLYGVTHELGQQTRPRQIHNYKRYQHRVLPISAIQQWSQRMNITSGPLALSLYRSWIDLL</sequence>
<dbReference type="GO" id="GO:0006508">
    <property type="term" value="P:proteolysis"/>
    <property type="evidence" value="ECO:0007669"/>
    <property type="project" value="InterPro"/>
</dbReference>
<dbReference type="GO" id="GO:0004222">
    <property type="term" value="F:metalloendopeptidase activity"/>
    <property type="evidence" value="ECO:0007669"/>
    <property type="project" value="InterPro"/>
</dbReference>
<name>A0A0C2GAT1_9BILA</name>
<dbReference type="SUPFAM" id="SSF55486">
    <property type="entry name" value="Metalloproteases ('zincins'), catalytic domain"/>
    <property type="match status" value="1"/>
</dbReference>
<evidence type="ECO:0000313" key="3">
    <source>
        <dbReference type="Proteomes" id="UP000054047"/>
    </source>
</evidence>
<dbReference type="Proteomes" id="UP000054047">
    <property type="component" value="Unassembled WGS sequence"/>
</dbReference>
<dbReference type="InterPro" id="IPR024079">
    <property type="entry name" value="MetalloPept_cat_dom_sf"/>
</dbReference>
<reference evidence="2 3" key="1">
    <citation type="submission" date="2013-12" db="EMBL/GenBank/DDBJ databases">
        <title>Draft genome of the parsitic nematode Ancylostoma duodenale.</title>
        <authorList>
            <person name="Mitreva M."/>
        </authorList>
    </citation>
    <scope>NUCLEOTIDE SEQUENCE [LARGE SCALE GENOMIC DNA]</scope>
    <source>
        <strain evidence="2 3">Zhejiang</strain>
    </source>
</reference>